<accession>A0A1Y2E3A2</accession>
<dbReference type="GeneID" id="63776151"/>
<proteinExistence type="predicted"/>
<keyword evidence="2" id="KW-1185">Reference proteome</keyword>
<sequence>MGCIPCTNLSHGAHRAVNDCEVMGYVVSQICRPSDMNGLRRVADIVQPEYTRRTAMTHIESWDQPSDKNSSLRTYVSLSHYHGHACSVHGHTRHASGVRRDAVWIRDYRLSRCFESDHSSQLNFVASDLISGTGFGEMRANRAFPLGLVCCNPSTADELAALHEHRR</sequence>
<dbReference type="RefSeq" id="XP_040716992.1">
    <property type="nucleotide sequence ID" value="XM_040859939.1"/>
</dbReference>
<dbReference type="InParanoid" id="A0A1Y2E3A2"/>
<gene>
    <name evidence="1" type="ORF">BCR38DRAFT_429050</name>
</gene>
<evidence type="ECO:0000313" key="2">
    <source>
        <dbReference type="Proteomes" id="UP000193689"/>
    </source>
</evidence>
<dbReference type="EMBL" id="MCFJ01000005">
    <property type="protein sequence ID" value="ORY66028.1"/>
    <property type="molecule type" value="Genomic_DNA"/>
</dbReference>
<dbReference type="Proteomes" id="UP000193689">
    <property type="component" value="Unassembled WGS sequence"/>
</dbReference>
<comment type="caution">
    <text evidence="1">The sequence shown here is derived from an EMBL/GenBank/DDBJ whole genome shotgun (WGS) entry which is preliminary data.</text>
</comment>
<dbReference type="AlphaFoldDB" id="A0A1Y2E3A2"/>
<evidence type="ECO:0000313" key="1">
    <source>
        <dbReference type="EMBL" id="ORY66028.1"/>
    </source>
</evidence>
<name>A0A1Y2E3A2_9PEZI</name>
<reference evidence="1 2" key="1">
    <citation type="submission" date="2016-07" db="EMBL/GenBank/DDBJ databases">
        <title>Pervasive Adenine N6-methylation of Active Genes in Fungi.</title>
        <authorList>
            <consortium name="DOE Joint Genome Institute"/>
            <person name="Mondo S.J."/>
            <person name="Dannebaum R.O."/>
            <person name="Kuo R.C."/>
            <person name="Labutti K."/>
            <person name="Haridas S."/>
            <person name="Kuo A."/>
            <person name="Salamov A."/>
            <person name="Ahrendt S.R."/>
            <person name="Lipzen A."/>
            <person name="Sullivan W."/>
            <person name="Andreopoulos W.B."/>
            <person name="Clum A."/>
            <person name="Lindquist E."/>
            <person name="Daum C."/>
            <person name="Ramamoorthy G.K."/>
            <person name="Gryganskyi A."/>
            <person name="Culley D."/>
            <person name="Magnuson J.K."/>
            <person name="James T.Y."/>
            <person name="O'Malley M.A."/>
            <person name="Stajich J.E."/>
            <person name="Spatafora J.W."/>
            <person name="Visel A."/>
            <person name="Grigoriev I.V."/>
        </authorList>
    </citation>
    <scope>NUCLEOTIDE SEQUENCE [LARGE SCALE GENOMIC DNA]</scope>
    <source>
        <strain evidence="1 2">CBS 129021</strain>
    </source>
</reference>
<organism evidence="1 2">
    <name type="scientific">Pseudomassariella vexata</name>
    <dbReference type="NCBI Taxonomy" id="1141098"/>
    <lineage>
        <taxon>Eukaryota</taxon>
        <taxon>Fungi</taxon>
        <taxon>Dikarya</taxon>
        <taxon>Ascomycota</taxon>
        <taxon>Pezizomycotina</taxon>
        <taxon>Sordariomycetes</taxon>
        <taxon>Xylariomycetidae</taxon>
        <taxon>Amphisphaeriales</taxon>
        <taxon>Pseudomassariaceae</taxon>
        <taxon>Pseudomassariella</taxon>
    </lineage>
</organism>
<protein>
    <submittedName>
        <fullName evidence="1">Uncharacterized protein</fullName>
    </submittedName>
</protein>